<feature type="domain" description="Retrovirus-related Pol polyprotein from transposon TNT 1-94-like beta-barrel" evidence="1">
    <location>
        <begin position="131"/>
        <end position="197"/>
    </location>
</feature>
<sequence length="197" mass="21776">MTPKAVLLKSGTKPIAISRPFSTARPTLNSAQPKMTSFVKIAHSNVKRPIKRKSAAKNKVWVPTVRPKIPTVGSKVPTAKPTVAADKGNKGKNVKALARWIWKPKQNSSSQGSNFNGVSGVPQDNTDDKRYWDSGCSRHMTGNISYLSEYEPFNGGYVSFGHRRGKITGKGLIKTGKLEFENVYFMEELKYNLFSVS</sequence>
<dbReference type="InterPro" id="IPR054722">
    <property type="entry name" value="PolX-like_BBD"/>
</dbReference>
<accession>A0A6L2JL46</accession>
<organism evidence="2">
    <name type="scientific">Tanacetum cinerariifolium</name>
    <name type="common">Dalmatian daisy</name>
    <name type="synonym">Chrysanthemum cinerariifolium</name>
    <dbReference type="NCBI Taxonomy" id="118510"/>
    <lineage>
        <taxon>Eukaryota</taxon>
        <taxon>Viridiplantae</taxon>
        <taxon>Streptophyta</taxon>
        <taxon>Embryophyta</taxon>
        <taxon>Tracheophyta</taxon>
        <taxon>Spermatophyta</taxon>
        <taxon>Magnoliopsida</taxon>
        <taxon>eudicotyledons</taxon>
        <taxon>Gunneridae</taxon>
        <taxon>Pentapetalae</taxon>
        <taxon>asterids</taxon>
        <taxon>campanulids</taxon>
        <taxon>Asterales</taxon>
        <taxon>Asteraceae</taxon>
        <taxon>Asteroideae</taxon>
        <taxon>Anthemideae</taxon>
        <taxon>Anthemidinae</taxon>
        <taxon>Tanacetum</taxon>
    </lineage>
</organism>
<name>A0A6L2JL46_TANCI</name>
<gene>
    <name evidence="2" type="ORF">Tci_009739</name>
</gene>
<comment type="caution">
    <text evidence="2">The sequence shown here is derived from an EMBL/GenBank/DDBJ whole genome shotgun (WGS) entry which is preliminary data.</text>
</comment>
<evidence type="ECO:0000259" key="1">
    <source>
        <dbReference type="Pfam" id="PF22936"/>
    </source>
</evidence>
<evidence type="ECO:0000313" key="2">
    <source>
        <dbReference type="EMBL" id="GEU37761.1"/>
    </source>
</evidence>
<reference evidence="2" key="1">
    <citation type="journal article" date="2019" name="Sci. Rep.">
        <title>Draft genome of Tanacetum cinerariifolium, the natural source of mosquito coil.</title>
        <authorList>
            <person name="Yamashiro T."/>
            <person name="Shiraishi A."/>
            <person name="Satake H."/>
            <person name="Nakayama K."/>
        </authorList>
    </citation>
    <scope>NUCLEOTIDE SEQUENCE</scope>
</reference>
<protein>
    <submittedName>
        <fullName evidence="2">Ribonuclease H-like domain-containing protein</fullName>
    </submittedName>
</protein>
<dbReference type="EMBL" id="BKCJ010000969">
    <property type="protein sequence ID" value="GEU37761.1"/>
    <property type="molecule type" value="Genomic_DNA"/>
</dbReference>
<dbReference type="Pfam" id="PF22936">
    <property type="entry name" value="Pol_BBD"/>
    <property type="match status" value="1"/>
</dbReference>
<proteinExistence type="predicted"/>
<dbReference type="AlphaFoldDB" id="A0A6L2JL46"/>